<proteinExistence type="predicted"/>
<dbReference type="AlphaFoldDB" id="A0A6J0NTI6"/>
<dbReference type="InterPro" id="IPR050232">
    <property type="entry name" value="FBL13/AtMIF1-like"/>
</dbReference>
<dbReference type="RefSeq" id="XP_018487999.2">
    <property type="nucleotide sequence ID" value="XM_018632497.2"/>
</dbReference>
<dbReference type="KEGG" id="rsz:108858591"/>
<dbReference type="OrthoDB" id="594804at2759"/>
<feature type="domain" description="FBD" evidence="1">
    <location>
        <begin position="102"/>
        <end position="173"/>
    </location>
</feature>
<dbReference type="PANTHER" id="PTHR31900">
    <property type="entry name" value="F-BOX/RNI SUPERFAMILY PROTEIN-RELATED"/>
    <property type="match status" value="1"/>
</dbReference>
<protein>
    <submittedName>
        <fullName evidence="3">FBD-associated F-box protein At4g10400</fullName>
    </submittedName>
</protein>
<name>A0A6J0NTI6_RAPSA</name>
<reference evidence="2" key="1">
    <citation type="journal article" date="2019" name="Database">
        <title>The radish genome database (RadishGD): an integrated information resource for radish genomics.</title>
        <authorList>
            <person name="Yu H.J."/>
            <person name="Baek S."/>
            <person name="Lee Y.J."/>
            <person name="Cho A."/>
            <person name="Mun J.H."/>
        </authorList>
    </citation>
    <scope>NUCLEOTIDE SEQUENCE [LARGE SCALE GENOMIC DNA]</scope>
    <source>
        <strain evidence="2">cv. WK10039</strain>
    </source>
</reference>
<evidence type="ECO:0000313" key="2">
    <source>
        <dbReference type="Proteomes" id="UP000504610"/>
    </source>
</evidence>
<reference evidence="3" key="2">
    <citation type="submission" date="2025-08" db="UniProtKB">
        <authorList>
            <consortium name="RefSeq"/>
        </authorList>
    </citation>
    <scope>IDENTIFICATION</scope>
    <source>
        <tissue evidence="3">Leaf</tissue>
    </source>
</reference>
<dbReference type="GeneID" id="108858591"/>
<keyword evidence="2" id="KW-1185">Reference proteome</keyword>
<evidence type="ECO:0000313" key="3">
    <source>
        <dbReference type="RefSeq" id="XP_018487999.2"/>
    </source>
</evidence>
<organism evidence="2 3">
    <name type="scientific">Raphanus sativus</name>
    <name type="common">Radish</name>
    <name type="synonym">Raphanus raphanistrum var. sativus</name>
    <dbReference type="NCBI Taxonomy" id="3726"/>
    <lineage>
        <taxon>Eukaryota</taxon>
        <taxon>Viridiplantae</taxon>
        <taxon>Streptophyta</taxon>
        <taxon>Embryophyta</taxon>
        <taxon>Tracheophyta</taxon>
        <taxon>Spermatophyta</taxon>
        <taxon>Magnoliopsida</taxon>
        <taxon>eudicotyledons</taxon>
        <taxon>Gunneridae</taxon>
        <taxon>Pentapetalae</taxon>
        <taxon>rosids</taxon>
        <taxon>malvids</taxon>
        <taxon>Brassicales</taxon>
        <taxon>Brassicaceae</taxon>
        <taxon>Brassiceae</taxon>
        <taxon>Raphanus</taxon>
    </lineage>
</organism>
<accession>A0A6J0NTI6</accession>
<dbReference type="Pfam" id="PF08387">
    <property type="entry name" value="FBD"/>
    <property type="match status" value="1"/>
</dbReference>
<gene>
    <name evidence="3" type="primary">LOC108858591</name>
</gene>
<sequence>MPHLVDAYLDVNLTDLKSFIGSITSVKRLAICSETMLDEDYVFNQLKHLEVCICKDHFPSQLLRLLKASSNLQGLHIFYIEDDHDHIPDGMEDWNQPSTVPECMLSSLRSLSWSMYKGEPQEKDIAIYILEHALHLKTATIKSSSESDVPKLEMLKELALSSRASAKCKLMFK</sequence>
<evidence type="ECO:0000259" key="1">
    <source>
        <dbReference type="SMART" id="SM00579"/>
    </source>
</evidence>
<dbReference type="PANTHER" id="PTHR31900:SF28">
    <property type="entry name" value="FBD DOMAIN-CONTAINING PROTEIN"/>
    <property type="match status" value="1"/>
</dbReference>
<dbReference type="Proteomes" id="UP000504610">
    <property type="component" value="Chromosome 5"/>
</dbReference>
<dbReference type="InterPro" id="IPR006566">
    <property type="entry name" value="FBD"/>
</dbReference>
<dbReference type="SMART" id="SM00579">
    <property type="entry name" value="FBD"/>
    <property type="match status" value="1"/>
</dbReference>